<feature type="compositionally biased region" description="Acidic residues" evidence="4">
    <location>
        <begin position="575"/>
        <end position="589"/>
    </location>
</feature>
<feature type="region of interest" description="Disordered" evidence="4">
    <location>
        <begin position="530"/>
        <end position="589"/>
    </location>
</feature>
<dbReference type="InterPro" id="IPR001680">
    <property type="entry name" value="WD40_rpt"/>
</dbReference>
<dbReference type="OrthoDB" id="6351484at2759"/>
<feature type="compositionally biased region" description="Basic and acidic residues" evidence="4">
    <location>
        <begin position="545"/>
        <end position="558"/>
    </location>
</feature>
<dbReference type="SMART" id="SM00320">
    <property type="entry name" value="WD40"/>
    <property type="match status" value="3"/>
</dbReference>
<dbReference type="EMBL" id="OA883324">
    <property type="protein sequence ID" value="CAD7278608.1"/>
    <property type="molecule type" value="Genomic_DNA"/>
</dbReference>
<dbReference type="EMBL" id="CAJPEX010001287">
    <property type="protein sequence ID" value="CAG0918760.1"/>
    <property type="molecule type" value="Genomic_DNA"/>
</dbReference>
<accession>A0A7R9GFE8</accession>
<evidence type="ECO:0000259" key="5">
    <source>
        <dbReference type="Pfam" id="PF04003"/>
    </source>
</evidence>
<dbReference type="Gene3D" id="2.130.10.10">
    <property type="entry name" value="YVTN repeat-like/Quinoprotein amine dehydrogenase"/>
    <property type="match status" value="1"/>
</dbReference>
<comment type="similarity">
    <text evidence="3">Belongs to the UTP5 family.</text>
</comment>
<sequence length="589" mass="64645">MSRLGVTSKCGSKIACISPDGGVIFWDAFAETIVGEFSSADHLSNPMLSIDWLTEDLLCFGTKLGSVCLLDASRLKVVGDPLVSHTNAVRGLAVRSQESFFSGGGDGQIVEWSLNKRSKGRVEKKWSAGKKGISALGLIENGSKLVSASTSGVITVWNTEDCTALHKVTGHVNPVSHLVALSPSKTSDEKTLKKRRKSEFVAPSLFFTAAQNERNILAWNLASIDGSFLTLASTENVCHLSVGLWNSDAIVSVVTDGGSLLLYRFSPGTKQRKPVVPSKVVKFLHGEGQSLIPVRFAVVREDGKILVIRGDFAKPSMEMLEYDDLEEQTQLIRAASSRRKKSKVSTQPVVDSPKFGVSVGLKAGLKREAEVIDPVQKSLGERLQEVELHEDGQDGRSGQSLTRLLVQGLQSKDKSILRQVLSVDNEATMKNTLRRLPAEYVTALLKVLAESLSTGMQPEQATTQIRWVKNVLFFHTSALASNPNVDTILAPFLKMREESEALLRKFSEVKGRFDMVFAFAEPEDLDKETDREPVFVLNDDDSDWEEKGLESSSEHESDLELNEENGEERQSISEGDSEGEMVIDEDDED</sequence>
<evidence type="ECO:0000256" key="4">
    <source>
        <dbReference type="SAM" id="MobiDB-lite"/>
    </source>
</evidence>
<dbReference type="AlphaFoldDB" id="A0A7R9GFE8"/>
<dbReference type="InterPro" id="IPR036322">
    <property type="entry name" value="WD40_repeat_dom_sf"/>
</dbReference>
<protein>
    <recommendedName>
        <fullName evidence="5">Small-subunit processome Utp12 domain-containing protein</fullName>
    </recommendedName>
</protein>
<dbReference type="GO" id="GO:0005730">
    <property type="term" value="C:nucleolus"/>
    <property type="evidence" value="ECO:0007669"/>
    <property type="project" value="TreeGrafter"/>
</dbReference>
<evidence type="ECO:0000256" key="2">
    <source>
        <dbReference type="ARBA" id="ARBA00023242"/>
    </source>
</evidence>
<organism evidence="6">
    <name type="scientific">Notodromas monacha</name>
    <dbReference type="NCBI Taxonomy" id="399045"/>
    <lineage>
        <taxon>Eukaryota</taxon>
        <taxon>Metazoa</taxon>
        <taxon>Ecdysozoa</taxon>
        <taxon>Arthropoda</taxon>
        <taxon>Crustacea</taxon>
        <taxon>Oligostraca</taxon>
        <taxon>Ostracoda</taxon>
        <taxon>Podocopa</taxon>
        <taxon>Podocopida</taxon>
        <taxon>Cypridocopina</taxon>
        <taxon>Cypridoidea</taxon>
        <taxon>Cyprididae</taxon>
        <taxon>Notodromas</taxon>
    </lineage>
</organism>
<evidence type="ECO:0000256" key="1">
    <source>
        <dbReference type="ARBA" id="ARBA00004123"/>
    </source>
</evidence>
<gene>
    <name evidence="6" type="ORF">NMOB1V02_LOCUS6307</name>
</gene>
<dbReference type="Proteomes" id="UP000678499">
    <property type="component" value="Unassembled WGS sequence"/>
</dbReference>
<dbReference type="PANTHER" id="PTHR44267:SF1">
    <property type="entry name" value="WD REPEAT-CONTAINING PROTEIN 43"/>
    <property type="match status" value="1"/>
</dbReference>
<dbReference type="PANTHER" id="PTHR44267">
    <property type="entry name" value="WD REPEAT-CONTAINING PROTEIN 43"/>
    <property type="match status" value="1"/>
</dbReference>
<evidence type="ECO:0000313" key="7">
    <source>
        <dbReference type="Proteomes" id="UP000678499"/>
    </source>
</evidence>
<keyword evidence="2" id="KW-0539">Nucleus</keyword>
<dbReference type="SUPFAM" id="SSF50978">
    <property type="entry name" value="WD40 repeat-like"/>
    <property type="match status" value="1"/>
</dbReference>
<keyword evidence="7" id="KW-1185">Reference proteome</keyword>
<dbReference type="Pfam" id="PF04003">
    <property type="entry name" value="Utp12"/>
    <property type="match status" value="1"/>
</dbReference>
<evidence type="ECO:0000256" key="3">
    <source>
        <dbReference type="ARBA" id="ARBA00038335"/>
    </source>
</evidence>
<reference evidence="6" key="1">
    <citation type="submission" date="2020-11" db="EMBL/GenBank/DDBJ databases">
        <authorList>
            <person name="Tran Van P."/>
        </authorList>
    </citation>
    <scope>NUCLEOTIDE SEQUENCE</scope>
</reference>
<dbReference type="InterPro" id="IPR015943">
    <property type="entry name" value="WD40/YVTN_repeat-like_dom_sf"/>
</dbReference>
<dbReference type="GO" id="GO:0000462">
    <property type="term" value="P:maturation of SSU-rRNA from tricistronic rRNA transcript (SSU-rRNA, 5.8S rRNA, LSU-rRNA)"/>
    <property type="evidence" value="ECO:0007669"/>
    <property type="project" value="TreeGrafter"/>
</dbReference>
<dbReference type="InterPro" id="IPR007148">
    <property type="entry name" value="SSU_processome_Utp12"/>
</dbReference>
<proteinExistence type="inferred from homology"/>
<feature type="domain" description="Small-subunit processome Utp12" evidence="5">
    <location>
        <begin position="413"/>
        <end position="516"/>
    </location>
</feature>
<name>A0A7R9GFE8_9CRUS</name>
<comment type="subcellular location">
    <subcellularLocation>
        <location evidence="1">Nucleus</location>
    </subcellularLocation>
</comment>
<dbReference type="InterPro" id="IPR052414">
    <property type="entry name" value="U3_snoRNA-assoc_WDR"/>
</dbReference>
<evidence type="ECO:0000313" key="6">
    <source>
        <dbReference type="EMBL" id="CAD7278608.1"/>
    </source>
</evidence>